<dbReference type="NCBIfam" id="TIGR01593">
    <property type="entry name" value="holin_tox_secr"/>
    <property type="match status" value="1"/>
</dbReference>
<dbReference type="Pfam" id="PF05105">
    <property type="entry name" value="Phage_holin_4_1"/>
    <property type="match status" value="1"/>
</dbReference>
<evidence type="ECO:0000256" key="1">
    <source>
        <dbReference type="ARBA" id="ARBA00004141"/>
    </source>
</evidence>
<organism evidence="7 8">
    <name type="scientific">Staphylococcus hominis</name>
    <dbReference type="NCBI Taxonomy" id="1290"/>
    <lineage>
        <taxon>Bacteria</taxon>
        <taxon>Bacillati</taxon>
        <taxon>Bacillota</taxon>
        <taxon>Bacilli</taxon>
        <taxon>Bacillales</taxon>
        <taxon>Staphylococcaceae</taxon>
        <taxon>Staphylococcus</taxon>
    </lineage>
</organism>
<feature type="transmembrane region" description="Helical" evidence="6">
    <location>
        <begin position="63"/>
        <end position="95"/>
    </location>
</feature>
<dbReference type="GO" id="GO:0016020">
    <property type="term" value="C:membrane"/>
    <property type="evidence" value="ECO:0007669"/>
    <property type="project" value="UniProtKB-SubCell"/>
</dbReference>
<dbReference type="RefSeq" id="WP_017175542.1">
    <property type="nucleotide sequence ID" value="NZ_JACGOU010000001.1"/>
</dbReference>
<dbReference type="EMBL" id="JAGHKT020000051">
    <property type="protein sequence ID" value="MCM5673524.1"/>
    <property type="molecule type" value="Genomic_DNA"/>
</dbReference>
<dbReference type="InterPro" id="IPR006480">
    <property type="entry name" value="Phage_holin_4_1"/>
</dbReference>
<keyword evidence="3 6" id="KW-1133">Transmembrane helix</keyword>
<evidence type="ECO:0000313" key="7">
    <source>
        <dbReference type="EMBL" id="MCM5673524.1"/>
    </source>
</evidence>
<name>A0A8X8GTQ7_STAHO</name>
<comment type="subcellular location">
    <subcellularLocation>
        <location evidence="1">Membrane</location>
        <topology evidence="1">Multi-pass membrane protein</topology>
    </subcellularLocation>
</comment>
<accession>A0A8X8GTQ7</accession>
<dbReference type="Proteomes" id="UP000665944">
    <property type="component" value="Unassembled WGS sequence"/>
</dbReference>
<evidence type="ECO:0000313" key="8">
    <source>
        <dbReference type="Proteomes" id="UP000665944"/>
    </source>
</evidence>
<evidence type="ECO:0000256" key="4">
    <source>
        <dbReference type="ARBA" id="ARBA00023136"/>
    </source>
</evidence>
<proteinExistence type="inferred from homology"/>
<evidence type="ECO:0000256" key="5">
    <source>
        <dbReference type="ARBA" id="ARBA00023600"/>
    </source>
</evidence>
<gene>
    <name evidence="7" type="ORF">J7T32_012405</name>
</gene>
<sequence>MEDVKVKIIQSEEFKTFFYAGDLKMLYVLILLMVLDILTGTAKAIKDRRLWSRKGLFGYGRKILIFVIIVVSNVIDQILALNGGLIMVTILFYIANEALSVVENCAAMGVLVPKQLAERLAVIKNEGSQPPSITTEIKEEMTTKYNKELEDNETSEINIKMRK</sequence>
<dbReference type="AlphaFoldDB" id="A0A8X8GTQ7"/>
<evidence type="ECO:0000256" key="2">
    <source>
        <dbReference type="ARBA" id="ARBA00022692"/>
    </source>
</evidence>
<evidence type="ECO:0000256" key="6">
    <source>
        <dbReference type="SAM" id="Phobius"/>
    </source>
</evidence>
<keyword evidence="4 6" id="KW-0472">Membrane</keyword>
<feature type="transmembrane region" description="Helical" evidence="6">
    <location>
        <begin position="25"/>
        <end position="42"/>
    </location>
</feature>
<protein>
    <submittedName>
        <fullName evidence="7">Phage holin family protein</fullName>
    </submittedName>
</protein>
<comment type="similarity">
    <text evidence="5">Belongs to the bacteriophage holin family. Cp-1 holin subfamily.</text>
</comment>
<keyword evidence="2 6" id="KW-0812">Transmembrane</keyword>
<reference evidence="7 8" key="1">
    <citation type="submission" date="2022-06" db="EMBL/GenBank/DDBJ databases">
        <title>Staphylococcus hominis ShoR14 genome sequence.</title>
        <authorList>
            <person name="Yeo C.C."/>
            <person name="Chew C.H."/>
            <person name="Che Hamzah A.M."/>
            <person name="Al-Trad E.I."/>
        </authorList>
    </citation>
    <scope>NUCLEOTIDE SEQUENCE [LARGE SCALE GENOMIC DNA]</scope>
    <source>
        <strain evidence="7 8">ShoR14</strain>
    </source>
</reference>
<evidence type="ECO:0000256" key="3">
    <source>
        <dbReference type="ARBA" id="ARBA00022989"/>
    </source>
</evidence>
<keyword evidence="8" id="KW-1185">Reference proteome</keyword>
<comment type="caution">
    <text evidence="7">The sequence shown here is derived from an EMBL/GenBank/DDBJ whole genome shotgun (WGS) entry which is preliminary data.</text>
</comment>